<proteinExistence type="predicted"/>
<feature type="domain" description="Mitochondrial outer membrane protein OM14 C-terminal" evidence="3">
    <location>
        <begin position="118"/>
        <end position="182"/>
    </location>
</feature>
<dbReference type="eggNOG" id="ENOG502S89U">
    <property type="taxonomic scope" value="Eukaryota"/>
</dbReference>
<gene>
    <name evidence="4" type="ORF">CANTEDRAFT_114342</name>
</gene>
<evidence type="ECO:0000313" key="5">
    <source>
        <dbReference type="Proteomes" id="UP000000707"/>
    </source>
</evidence>
<dbReference type="Proteomes" id="UP000000707">
    <property type="component" value="Unassembled WGS sequence"/>
</dbReference>
<feature type="region of interest" description="Disordered" evidence="1">
    <location>
        <begin position="1"/>
        <end position="38"/>
    </location>
</feature>
<dbReference type="PANTHER" id="PTHR38402">
    <property type="entry name" value="MITOCHONDRIAL OUTER MEMBRANE PROTEIN OM14"/>
    <property type="match status" value="1"/>
</dbReference>
<dbReference type="GO" id="GO:0005741">
    <property type="term" value="C:mitochondrial outer membrane"/>
    <property type="evidence" value="ECO:0007669"/>
    <property type="project" value="InterPro"/>
</dbReference>
<dbReference type="PANTHER" id="PTHR38402:SF1">
    <property type="entry name" value="MITOCHONDRIAL OUTER MEMBRANE PROTEIN OM14"/>
    <property type="match status" value="1"/>
</dbReference>
<evidence type="ECO:0000313" key="4">
    <source>
        <dbReference type="EMBL" id="EGV63523.1"/>
    </source>
</evidence>
<keyword evidence="2" id="KW-0472">Membrane</keyword>
<dbReference type="HOGENOM" id="CLU_127202_0_0_1"/>
<dbReference type="STRING" id="590646.G3B6W7"/>
<keyword evidence="2" id="KW-1133">Transmembrane helix</keyword>
<organism evidence="5">
    <name type="scientific">Candida tenuis (strain ATCC 10573 / BCRC 21748 / CBS 615 / JCM 9827 / NBRC 10315 / NRRL Y-1498 / VKM Y-70)</name>
    <name type="common">Yeast</name>
    <name type="synonym">Yamadazyma tenuis</name>
    <dbReference type="NCBI Taxonomy" id="590646"/>
    <lineage>
        <taxon>Eukaryota</taxon>
        <taxon>Fungi</taxon>
        <taxon>Dikarya</taxon>
        <taxon>Ascomycota</taxon>
        <taxon>Saccharomycotina</taxon>
        <taxon>Pichiomycetes</taxon>
        <taxon>Debaryomycetaceae</taxon>
        <taxon>Yamadazyma</taxon>
    </lineage>
</organism>
<dbReference type="InterPro" id="IPR039453">
    <property type="entry name" value="OM14_C"/>
</dbReference>
<evidence type="ECO:0000259" key="3">
    <source>
        <dbReference type="Pfam" id="PF17304"/>
    </source>
</evidence>
<dbReference type="GO" id="GO:1990593">
    <property type="term" value="F:nascent polypeptide-associated complex binding"/>
    <property type="evidence" value="ECO:0007669"/>
    <property type="project" value="InterPro"/>
</dbReference>
<keyword evidence="2" id="KW-0812">Transmembrane</keyword>
<keyword evidence="5" id="KW-1185">Reference proteome</keyword>
<feature type="transmembrane region" description="Helical" evidence="2">
    <location>
        <begin position="155"/>
        <end position="175"/>
    </location>
</feature>
<reference evidence="4 5" key="1">
    <citation type="journal article" date="2011" name="Proc. Natl. Acad. Sci. U.S.A.">
        <title>Comparative genomics of xylose-fermenting fungi for enhanced biofuel production.</title>
        <authorList>
            <person name="Wohlbach D.J."/>
            <person name="Kuo A."/>
            <person name="Sato T.K."/>
            <person name="Potts K.M."/>
            <person name="Salamov A.A."/>
            <person name="LaButti K.M."/>
            <person name="Sun H."/>
            <person name="Clum A."/>
            <person name="Pangilinan J.L."/>
            <person name="Lindquist E.A."/>
            <person name="Lucas S."/>
            <person name="Lapidus A."/>
            <person name="Jin M."/>
            <person name="Gunawan C."/>
            <person name="Balan V."/>
            <person name="Dale B.E."/>
            <person name="Jeffries T.W."/>
            <person name="Zinkel R."/>
            <person name="Barry K.W."/>
            <person name="Grigoriev I.V."/>
            <person name="Gasch A.P."/>
        </authorList>
    </citation>
    <scope>NUCLEOTIDE SEQUENCE [LARGE SCALE GENOMIC DNA]</scope>
    <source>
        <strain evidence="5">ATCC 10573 / BCRC 21748 / CBS 615 / JCM 9827 / NBRC 10315 / NRRL Y-1498 / VKM Y-70</strain>
    </source>
</reference>
<dbReference type="GO" id="GO:0006626">
    <property type="term" value="P:protein targeting to mitochondrion"/>
    <property type="evidence" value="ECO:0007669"/>
    <property type="project" value="TreeGrafter"/>
</dbReference>
<dbReference type="InterPro" id="IPR039454">
    <property type="entry name" value="OM14"/>
</dbReference>
<dbReference type="OrthoDB" id="3980970at2759"/>
<dbReference type="Pfam" id="PF17304">
    <property type="entry name" value="OM14_C"/>
    <property type="match status" value="1"/>
</dbReference>
<dbReference type="RefSeq" id="XP_006687316.1">
    <property type="nucleotide sequence ID" value="XM_006687253.1"/>
</dbReference>
<dbReference type="EMBL" id="GL996524">
    <property type="protein sequence ID" value="EGV63523.1"/>
    <property type="molecule type" value="Genomic_DNA"/>
</dbReference>
<dbReference type="KEGG" id="cten:18247384"/>
<evidence type="ECO:0000256" key="1">
    <source>
        <dbReference type="SAM" id="MobiDB-lite"/>
    </source>
</evidence>
<dbReference type="AlphaFoldDB" id="G3B6W7"/>
<name>G3B6W7_CANTC</name>
<protein>
    <recommendedName>
        <fullName evidence="3">Mitochondrial outer membrane protein OM14 C-terminal domain-containing protein</fullName>
    </recommendedName>
</protein>
<accession>G3B6W7</accession>
<sequence>MSYSDAVKSSGPVGAKKVPPVPTVNNTSSPNGNVEVIPEDKLKEFEPKKQQFDGSKIKDFSKEIKKAKDSQAVEDAEDFFKKLYGRLGEAFKTAGNTLHKVGLKASEKGQLAVATTSTELKNPVVVLQAVVGITGLIGGYFAYFERHRIDTSNKLTLALHGAIITGFVLVDGYLFQKFYPKYK</sequence>
<evidence type="ECO:0000256" key="2">
    <source>
        <dbReference type="SAM" id="Phobius"/>
    </source>
</evidence>
<feature type="transmembrane region" description="Helical" evidence="2">
    <location>
        <begin position="125"/>
        <end position="143"/>
    </location>
</feature>
<dbReference type="GeneID" id="18247384"/>